<feature type="region of interest" description="Disordered" evidence="2">
    <location>
        <begin position="1"/>
        <end position="21"/>
    </location>
</feature>
<dbReference type="RefSeq" id="XP_042993787.1">
    <property type="nucleotide sequence ID" value="XM_043137853.1"/>
</dbReference>
<dbReference type="GeneID" id="66061133"/>
<reference evidence="3" key="1">
    <citation type="submission" date="2020-03" db="EMBL/GenBank/DDBJ databases">
        <title>A mixture of massive structural variations and highly conserved coding sequences in Ustilaginoidea virens genome.</title>
        <authorList>
            <person name="Zhang K."/>
            <person name="Zhao Z."/>
            <person name="Zhang Z."/>
            <person name="Li Y."/>
            <person name="Hsiang T."/>
            <person name="Sun W."/>
        </authorList>
    </citation>
    <scope>NUCLEOTIDE SEQUENCE</scope>
    <source>
        <strain evidence="3">UV-8b</strain>
    </source>
</reference>
<dbReference type="GO" id="GO:0008168">
    <property type="term" value="F:methyltransferase activity"/>
    <property type="evidence" value="ECO:0007669"/>
    <property type="project" value="TreeGrafter"/>
</dbReference>
<evidence type="ECO:0000256" key="1">
    <source>
        <dbReference type="ARBA" id="ARBA00038158"/>
    </source>
</evidence>
<evidence type="ECO:0008006" key="5">
    <source>
        <dbReference type="Google" id="ProtNLM"/>
    </source>
</evidence>
<protein>
    <recommendedName>
        <fullName evidence="5">TAM domain methyltransferase</fullName>
    </recommendedName>
</protein>
<dbReference type="OrthoDB" id="2013972at2759"/>
<organism evidence="3 4">
    <name type="scientific">Ustilaginoidea virens</name>
    <name type="common">Rice false smut fungus</name>
    <name type="synonym">Villosiclava virens</name>
    <dbReference type="NCBI Taxonomy" id="1159556"/>
    <lineage>
        <taxon>Eukaryota</taxon>
        <taxon>Fungi</taxon>
        <taxon>Dikarya</taxon>
        <taxon>Ascomycota</taxon>
        <taxon>Pezizomycotina</taxon>
        <taxon>Sordariomycetes</taxon>
        <taxon>Hypocreomycetidae</taxon>
        <taxon>Hypocreales</taxon>
        <taxon>Clavicipitaceae</taxon>
        <taxon>Ustilaginoidea</taxon>
    </lineage>
</organism>
<evidence type="ECO:0000313" key="4">
    <source>
        <dbReference type="Proteomes" id="UP000027002"/>
    </source>
</evidence>
<evidence type="ECO:0000256" key="2">
    <source>
        <dbReference type="SAM" id="MobiDB-lite"/>
    </source>
</evidence>
<dbReference type="SUPFAM" id="SSF53335">
    <property type="entry name" value="S-adenosyl-L-methionine-dependent methyltransferases"/>
    <property type="match status" value="1"/>
</dbReference>
<evidence type="ECO:0000313" key="3">
    <source>
        <dbReference type="EMBL" id="QUC16114.1"/>
    </source>
</evidence>
<sequence length="356" mass="40261">MRMLQLNPDSRVMDGGKDASQPNLESFQFSFKLPSRRSYFELDSNPPDEDCSASLTGSVQDFPVEFGRTYHAYKAGSYAFPNDLLEQDRLKIQSQAILKLFRGRIFFAPLNQLQPPRYVLDVATGLGDWAIQMGDLFPSSEIIATDLSPIQPDQVPPNVKFYVEDSSEPWEYSHKFDYIHTRGTGGCWSSFEKQVVQQAYDALEPGGYLESQEFDSSVSCDDGTLDPEGPLARWMGDITAAAEQCNRPTVMGPAMREAFQRVGFVDVREVMFKIPTNAWPKDEDLKELGRLWEANMTTGLSGFSLRLFSRAFARTPEETEVSLVDVRREMSDTRIHAWMPCFVVWGRKPHAGEMAT</sequence>
<dbReference type="Gene3D" id="3.40.50.150">
    <property type="entry name" value="Vaccinia Virus protein VP39"/>
    <property type="match status" value="1"/>
</dbReference>
<keyword evidence="4" id="KW-1185">Reference proteome</keyword>
<proteinExistence type="inferred from homology"/>
<dbReference type="PANTHER" id="PTHR43591">
    <property type="entry name" value="METHYLTRANSFERASE"/>
    <property type="match status" value="1"/>
</dbReference>
<dbReference type="Pfam" id="PF13489">
    <property type="entry name" value="Methyltransf_23"/>
    <property type="match status" value="1"/>
</dbReference>
<dbReference type="Proteomes" id="UP000027002">
    <property type="component" value="Chromosome 1"/>
</dbReference>
<dbReference type="PANTHER" id="PTHR43591:SF10">
    <property type="entry name" value="ABC TRANSMEMBRANE TYPE-1 DOMAIN-CONTAINING PROTEIN-RELATED"/>
    <property type="match status" value="1"/>
</dbReference>
<dbReference type="KEGG" id="uvi:66061133"/>
<name>A0A8E5HIL0_USTVR</name>
<comment type="similarity">
    <text evidence="1">Belongs to the methyltransferase superfamily. LaeA methyltransferase family.</text>
</comment>
<dbReference type="CDD" id="cd02440">
    <property type="entry name" value="AdoMet_MTases"/>
    <property type="match status" value="1"/>
</dbReference>
<dbReference type="InterPro" id="IPR029063">
    <property type="entry name" value="SAM-dependent_MTases_sf"/>
</dbReference>
<dbReference type="AlphaFoldDB" id="A0A8E5HIL0"/>
<dbReference type="EMBL" id="CP072753">
    <property type="protein sequence ID" value="QUC16114.1"/>
    <property type="molecule type" value="Genomic_DNA"/>
</dbReference>
<gene>
    <name evidence="3" type="ORF">UV8b_00355</name>
</gene>
<accession>A0A8E5HIL0</accession>